<feature type="domain" description="Calcineurin-like phosphoesterase" evidence="2">
    <location>
        <begin position="7"/>
        <end position="182"/>
    </location>
</feature>
<dbReference type="Gene3D" id="3.60.21.10">
    <property type="match status" value="1"/>
</dbReference>
<dbReference type="InterPro" id="IPR050126">
    <property type="entry name" value="Ap4A_hydrolase"/>
</dbReference>
<dbReference type="Proteomes" id="UP000266482">
    <property type="component" value="Unassembled WGS sequence"/>
</dbReference>
<evidence type="ECO:0000313" key="3">
    <source>
        <dbReference type="EMBL" id="RIX51520.1"/>
    </source>
</evidence>
<gene>
    <name evidence="3" type="ORF">D3P08_16565</name>
</gene>
<evidence type="ECO:0000259" key="2">
    <source>
        <dbReference type="Pfam" id="PF12850"/>
    </source>
</evidence>
<dbReference type="GO" id="GO:0016791">
    <property type="term" value="F:phosphatase activity"/>
    <property type="evidence" value="ECO:0007669"/>
    <property type="project" value="TreeGrafter"/>
</dbReference>
<evidence type="ECO:0000256" key="1">
    <source>
        <dbReference type="ARBA" id="ARBA00008950"/>
    </source>
</evidence>
<evidence type="ECO:0000313" key="4">
    <source>
        <dbReference type="Proteomes" id="UP000266482"/>
    </source>
</evidence>
<dbReference type="EMBL" id="QXQA01000010">
    <property type="protein sequence ID" value="RIX51520.1"/>
    <property type="molecule type" value="Genomic_DNA"/>
</dbReference>
<proteinExistence type="inferred from homology"/>
<dbReference type="PIRSF" id="PIRSF000883">
    <property type="entry name" value="Pesterase_MJ0912"/>
    <property type="match status" value="1"/>
</dbReference>
<dbReference type="RefSeq" id="WP_119600812.1">
    <property type="nucleotide sequence ID" value="NZ_QXQA01000010.1"/>
</dbReference>
<comment type="caution">
    <text evidence="3">The sequence shown here is derived from an EMBL/GenBank/DDBJ whole genome shotgun (WGS) entry which is preliminary data.</text>
</comment>
<organism evidence="3 4">
    <name type="scientific">Paenibacillus nanensis</name>
    <dbReference type="NCBI Taxonomy" id="393251"/>
    <lineage>
        <taxon>Bacteria</taxon>
        <taxon>Bacillati</taxon>
        <taxon>Bacillota</taxon>
        <taxon>Bacilli</taxon>
        <taxon>Bacillales</taxon>
        <taxon>Paenibacillaceae</taxon>
        <taxon>Paenibacillus</taxon>
    </lineage>
</organism>
<dbReference type="OrthoDB" id="9813918at2"/>
<accession>A0A3A1V1P3</accession>
<reference evidence="3 4" key="1">
    <citation type="submission" date="2018-09" db="EMBL/GenBank/DDBJ databases">
        <title>Paenibacillus aracenensis nov. sp. isolated from a cave in southern Spain.</title>
        <authorList>
            <person name="Jurado V."/>
            <person name="Gutierrez-Patricio S."/>
            <person name="Gonzalez-Pimentel J.L."/>
            <person name="Miller A.Z."/>
            <person name="Laiz L."/>
            <person name="Saiz-Jimenez C."/>
        </authorList>
    </citation>
    <scope>NUCLEOTIDE SEQUENCE [LARGE SCALE GENOMIC DNA]</scope>
    <source>
        <strain evidence="3 4">DSM 22867</strain>
    </source>
</reference>
<dbReference type="Pfam" id="PF12850">
    <property type="entry name" value="Metallophos_2"/>
    <property type="match status" value="1"/>
</dbReference>
<name>A0A3A1V1P3_9BACL</name>
<dbReference type="AlphaFoldDB" id="A0A3A1V1P3"/>
<protein>
    <submittedName>
        <fullName evidence="3">Metallophosphoesterase</fullName>
    </submittedName>
</protein>
<dbReference type="InterPro" id="IPR011152">
    <property type="entry name" value="Pesterase_MJ0912"/>
</dbReference>
<dbReference type="InterPro" id="IPR024654">
    <property type="entry name" value="Calcineurin-like_PHP_lpxH"/>
</dbReference>
<comment type="similarity">
    <text evidence="1">Belongs to the metallophosphoesterase superfamily. YfcE family.</text>
</comment>
<dbReference type="SUPFAM" id="SSF56300">
    <property type="entry name" value="Metallo-dependent phosphatases"/>
    <property type="match status" value="1"/>
</dbReference>
<dbReference type="PANTHER" id="PTHR42850">
    <property type="entry name" value="METALLOPHOSPHOESTERASE"/>
    <property type="match status" value="1"/>
</dbReference>
<dbReference type="GO" id="GO:0005737">
    <property type="term" value="C:cytoplasm"/>
    <property type="evidence" value="ECO:0007669"/>
    <property type="project" value="TreeGrafter"/>
</dbReference>
<dbReference type="PANTHER" id="PTHR42850:SF2">
    <property type="entry name" value="BLL5683 PROTEIN"/>
    <property type="match status" value="1"/>
</dbReference>
<sequence>MDRMDSFAVISDIHSNVYALEAVLQDIESRGIPHIVNLGDTLFGPIAPVETAELLMGKPNVTNIRGNCDRYLLQSEPASPTFQYVKPLLTQEINGWLRSFRTTWAYEELLFCHGTPFSDETYLLEEVTPDGAREKDVEALMRELADIPQSVIFCGHTHLQKLVTLPDDRRIVNAGSVGLPAYEEDAPYPHVMESGSPHARYATVSRRSGSWRVEPVLLAYDYEQAARAAERNGRMDYSHAIRTGRARI</sequence>
<keyword evidence="4" id="KW-1185">Reference proteome</keyword>
<dbReference type="InterPro" id="IPR029052">
    <property type="entry name" value="Metallo-depent_PP-like"/>
</dbReference>